<accession>A0A0G0WE59</accession>
<dbReference type="PANTHER" id="PTHR30461:SF2">
    <property type="entry name" value="SERINE RECOMBINASE PINE-RELATED"/>
    <property type="match status" value="1"/>
</dbReference>
<reference evidence="5 6" key="1">
    <citation type="journal article" date="2015" name="Nature">
        <title>rRNA introns, odd ribosomes, and small enigmatic genomes across a large radiation of phyla.</title>
        <authorList>
            <person name="Brown C.T."/>
            <person name="Hug L.A."/>
            <person name="Thomas B.C."/>
            <person name="Sharon I."/>
            <person name="Castelle C.J."/>
            <person name="Singh A."/>
            <person name="Wilkins M.J."/>
            <person name="Williams K.H."/>
            <person name="Banfield J.F."/>
        </authorList>
    </citation>
    <scope>NUCLEOTIDE SEQUENCE [LARGE SCALE GENOMIC DNA]</scope>
</reference>
<evidence type="ECO:0000256" key="2">
    <source>
        <dbReference type="ARBA" id="ARBA00023172"/>
    </source>
</evidence>
<dbReference type="InterPro" id="IPR011109">
    <property type="entry name" value="DNA_bind_recombinase_dom"/>
</dbReference>
<comment type="caution">
    <text evidence="5">The sequence shown here is derived from an EMBL/GenBank/DDBJ whole genome shotgun (WGS) entry which is preliminary data.</text>
</comment>
<organism evidence="5 6">
    <name type="scientific">Candidatus Daviesbacteria bacterium GW2011_GWB1_41_5</name>
    <dbReference type="NCBI Taxonomy" id="1618429"/>
    <lineage>
        <taxon>Bacteria</taxon>
        <taxon>Candidatus Daviesiibacteriota</taxon>
    </lineage>
</organism>
<dbReference type="PANTHER" id="PTHR30461">
    <property type="entry name" value="DNA-INVERTASE FROM LAMBDOID PROPHAGE"/>
    <property type="match status" value="1"/>
</dbReference>
<dbReference type="Gene3D" id="3.90.1750.20">
    <property type="entry name" value="Putative Large Serine Recombinase, Chain B, Domain 2"/>
    <property type="match status" value="1"/>
</dbReference>
<dbReference type="GO" id="GO:0003677">
    <property type="term" value="F:DNA binding"/>
    <property type="evidence" value="ECO:0007669"/>
    <property type="project" value="UniProtKB-KW"/>
</dbReference>
<keyword evidence="2" id="KW-0233">DNA recombination</keyword>
<sequence length="442" mass="51940">SRGNVAFIPIRETLKKFGVKIIAVTQLMVNDTDEGEMLGEILAAINGFFSKITRRKSMRALDEKAARGWYPSWAPLGYLNTNIGTEEKPDRIITVDEDRAPYVRQIPKLYNQGFSYQEISDKFYDEGLRGKNGGKASPEEIRKIIFNDFYLGEFWWRGKKYDGNHPPLFKYFEVHKARDRSHEKGHIHSGQALKDKFIFKRLPFYCGFCKTLRITAECKIKHYKKRDAEYIFYHCTKSHGGWTKCTQPSINRDDLVLEFAEKAVKPVNLGEDLAEFLFEEMNRDFVQKKEERLSLIDSMNRRLGQIETELKNLFEMKVAGKIIPMGGKNPDEVYEDYRIKKQMEKNKILEAKKKLEENSLEWKEKASNFFSDCTNATNKFLKAKEEKQHNFLRKISSNLFLFLEDKKVIVTHKIPFSYLLNWAHHPKVLYLIDNIRTYYLSR</sequence>
<dbReference type="GO" id="GO:0000150">
    <property type="term" value="F:DNA strand exchange activity"/>
    <property type="evidence" value="ECO:0007669"/>
    <property type="project" value="InterPro"/>
</dbReference>
<evidence type="ECO:0000313" key="6">
    <source>
        <dbReference type="Proteomes" id="UP000034753"/>
    </source>
</evidence>
<dbReference type="Proteomes" id="UP000034753">
    <property type="component" value="Unassembled WGS sequence"/>
</dbReference>
<protein>
    <submittedName>
        <fullName evidence="5">Resolvase domain protein</fullName>
    </submittedName>
</protein>
<dbReference type="Pfam" id="PF07508">
    <property type="entry name" value="Recombinase"/>
    <property type="match status" value="1"/>
</dbReference>
<keyword evidence="1" id="KW-0238">DNA-binding</keyword>
<proteinExistence type="predicted"/>
<feature type="coiled-coil region" evidence="3">
    <location>
        <begin position="296"/>
        <end position="365"/>
    </location>
</feature>
<dbReference type="AlphaFoldDB" id="A0A0G0WE59"/>
<dbReference type="InterPro" id="IPR038109">
    <property type="entry name" value="DNA_bind_recomb_sf"/>
</dbReference>
<evidence type="ECO:0000313" key="5">
    <source>
        <dbReference type="EMBL" id="KKS11239.1"/>
    </source>
</evidence>
<dbReference type="InterPro" id="IPR036162">
    <property type="entry name" value="Resolvase-like_N_sf"/>
</dbReference>
<name>A0A0G0WE59_9BACT</name>
<dbReference type="SUPFAM" id="SSF53041">
    <property type="entry name" value="Resolvase-like"/>
    <property type="match status" value="1"/>
</dbReference>
<evidence type="ECO:0000259" key="4">
    <source>
        <dbReference type="PROSITE" id="PS51737"/>
    </source>
</evidence>
<feature type="domain" description="Recombinase" evidence="4">
    <location>
        <begin position="75"/>
        <end position="187"/>
    </location>
</feature>
<evidence type="ECO:0000256" key="3">
    <source>
        <dbReference type="SAM" id="Coils"/>
    </source>
</evidence>
<dbReference type="InterPro" id="IPR050639">
    <property type="entry name" value="SSR_resolvase"/>
</dbReference>
<keyword evidence="3" id="KW-0175">Coiled coil</keyword>
<evidence type="ECO:0000256" key="1">
    <source>
        <dbReference type="ARBA" id="ARBA00023125"/>
    </source>
</evidence>
<dbReference type="PROSITE" id="PS51737">
    <property type="entry name" value="RECOMBINASE_DNA_BIND"/>
    <property type="match status" value="1"/>
</dbReference>
<feature type="non-terminal residue" evidence="5">
    <location>
        <position position="1"/>
    </location>
</feature>
<gene>
    <name evidence="5" type="ORF">UU67_C0079G0001</name>
</gene>
<dbReference type="EMBL" id="LCBN01000079">
    <property type="protein sequence ID" value="KKS11239.1"/>
    <property type="molecule type" value="Genomic_DNA"/>
</dbReference>